<gene>
    <name evidence="4" type="ORF">IV500_07695</name>
</gene>
<name>A0A931GA20_9MICC</name>
<keyword evidence="2" id="KW-1133">Transmembrane helix</keyword>
<keyword evidence="2" id="KW-0472">Membrane</keyword>
<dbReference type="EMBL" id="JADNYM010000008">
    <property type="protein sequence ID" value="MBG0739272.1"/>
    <property type="molecule type" value="Genomic_DNA"/>
</dbReference>
<keyword evidence="5" id="KW-1185">Reference proteome</keyword>
<dbReference type="Pfam" id="PF14530">
    <property type="entry name" value="DUF4439"/>
    <property type="match status" value="1"/>
</dbReference>
<evidence type="ECO:0000259" key="3">
    <source>
        <dbReference type="Pfam" id="PF14530"/>
    </source>
</evidence>
<feature type="compositionally biased region" description="Gly residues" evidence="1">
    <location>
        <begin position="254"/>
        <end position="267"/>
    </location>
</feature>
<dbReference type="AlphaFoldDB" id="A0A931GA20"/>
<reference evidence="4 5" key="1">
    <citation type="submission" date="2020-11" db="EMBL/GenBank/DDBJ databases">
        <title>Arthrobacter antarcticus sp. nov., isolated from Antarctic Soil.</title>
        <authorList>
            <person name="Li J."/>
        </authorList>
    </citation>
    <scope>NUCLEOTIDE SEQUENCE [LARGE SCALE GENOMIC DNA]</scope>
    <source>
        <strain evidence="4 5">Z1-20</strain>
    </source>
</reference>
<organism evidence="4 5">
    <name type="scientific">Arthrobacter terrae</name>
    <dbReference type="NCBI Taxonomy" id="2935737"/>
    <lineage>
        <taxon>Bacteria</taxon>
        <taxon>Bacillati</taxon>
        <taxon>Actinomycetota</taxon>
        <taxon>Actinomycetes</taxon>
        <taxon>Micrococcales</taxon>
        <taxon>Micrococcaceae</taxon>
        <taxon>Arthrobacter</taxon>
    </lineage>
</organism>
<evidence type="ECO:0000313" key="5">
    <source>
        <dbReference type="Proteomes" id="UP000655366"/>
    </source>
</evidence>
<dbReference type="Gene3D" id="1.20.1260.10">
    <property type="match status" value="1"/>
</dbReference>
<dbReference type="InterPro" id="IPR009078">
    <property type="entry name" value="Ferritin-like_SF"/>
</dbReference>
<feature type="transmembrane region" description="Helical" evidence="2">
    <location>
        <begin position="75"/>
        <end position="95"/>
    </location>
</feature>
<feature type="region of interest" description="Disordered" evidence="1">
    <location>
        <begin position="1"/>
        <end position="61"/>
    </location>
</feature>
<feature type="region of interest" description="Disordered" evidence="1">
    <location>
        <begin position="243"/>
        <end position="273"/>
    </location>
</feature>
<dbReference type="SUPFAM" id="SSF47240">
    <property type="entry name" value="Ferritin-like"/>
    <property type="match status" value="1"/>
</dbReference>
<proteinExistence type="predicted"/>
<dbReference type="InterPro" id="IPR012347">
    <property type="entry name" value="Ferritin-like"/>
</dbReference>
<accession>A0A931GA20</accession>
<evidence type="ECO:0000256" key="1">
    <source>
        <dbReference type="SAM" id="MobiDB-lite"/>
    </source>
</evidence>
<dbReference type="InterPro" id="IPR029447">
    <property type="entry name" value="DUF4439"/>
</dbReference>
<comment type="caution">
    <text evidence="4">The sequence shown here is derived from an EMBL/GenBank/DDBJ whole genome shotgun (WGS) entry which is preliminary data.</text>
</comment>
<feature type="compositionally biased region" description="Low complexity" evidence="1">
    <location>
        <begin position="1"/>
        <end position="10"/>
    </location>
</feature>
<protein>
    <submittedName>
        <fullName evidence="4">DUF4439 domain-containing protein</fullName>
    </submittedName>
</protein>
<evidence type="ECO:0000313" key="4">
    <source>
        <dbReference type="EMBL" id="MBG0739272.1"/>
    </source>
</evidence>
<keyword evidence="2" id="KW-0812">Transmembrane</keyword>
<dbReference type="Proteomes" id="UP000655366">
    <property type="component" value="Unassembled WGS sequence"/>
</dbReference>
<sequence length="453" mass="45738">MTDSRSPADWAADDDARQRAATSSSTPRRTRRTGLRRAGADDQLSAPVETKVTPPSRIQATGTNLHRAGRIVRRLLLLLLTGAIVLGMGTVVVSVKPGEAGGPSASGLARADALNRVTTLAGSAAALQATASVPAVVLKLRNARTMLDAYAAALSLRSDETPGSATAAASTAEQTNETQAAPAGIPELIQGLVDASTASLTAARTAPGGMARVLASGGTAALMQARSLAGDLGLPVPQSPYLDASSTLNLAEPGGAGPGGQGPGGASGTPETPGIFATAVPAPASTPAPCATQQAAPAGVNEDQALLTAVEAEHKAIYAYQVAATRLTDPTSRLAVHLLSDHESTLSSLQDLLSTRCLPQPVLQPGYELAPGFTAAPAAALAALEDQLATVYAQLLALSDPAGGGSTPVVRTTAIMALVQNARHRWSWGPPEVPLPGIDLPDAPPAAPSRMQK</sequence>
<evidence type="ECO:0000256" key="2">
    <source>
        <dbReference type="SAM" id="Phobius"/>
    </source>
</evidence>
<feature type="domain" description="DUF4439" evidence="3">
    <location>
        <begin position="305"/>
        <end position="439"/>
    </location>
</feature>
<feature type="region of interest" description="Disordered" evidence="1">
    <location>
        <begin position="434"/>
        <end position="453"/>
    </location>
</feature>